<comment type="caution">
    <text evidence="1">The sequence shown here is derived from an EMBL/GenBank/DDBJ whole genome shotgun (WGS) entry which is preliminary data.</text>
</comment>
<dbReference type="EMBL" id="BPLR01004100">
    <property type="protein sequence ID" value="GIX92161.1"/>
    <property type="molecule type" value="Genomic_DNA"/>
</dbReference>
<keyword evidence="2" id="KW-1185">Reference proteome</keyword>
<accession>A0AAV4P545</accession>
<sequence length="121" mass="13221">MDFGVNMITGKLAFPEYCCWTGALGAGALDLMLTLAGSSLGSSLVGLNFSSESIFVCDVFYNPDGTIFVLDSVTAGHFSAGIKRIRFWHFHLQWLLLGIRRSREMVGIADVQSVIIKDINT</sequence>
<name>A0AAV4P545_CAEEX</name>
<reference evidence="1 2" key="1">
    <citation type="submission" date="2021-06" db="EMBL/GenBank/DDBJ databases">
        <title>Caerostris extrusa draft genome.</title>
        <authorList>
            <person name="Kono N."/>
            <person name="Arakawa K."/>
        </authorList>
    </citation>
    <scope>NUCLEOTIDE SEQUENCE [LARGE SCALE GENOMIC DNA]</scope>
</reference>
<protein>
    <submittedName>
        <fullName evidence="1">Uncharacterized protein</fullName>
    </submittedName>
</protein>
<dbReference type="Proteomes" id="UP001054945">
    <property type="component" value="Unassembled WGS sequence"/>
</dbReference>
<dbReference type="AlphaFoldDB" id="A0AAV4P545"/>
<evidence type="ECO:0000313" key="2">
    <source>
        <dbReference type="Proteomes" id="UP001054945"/>
    </source>
</evidence>
<gene>
    <name evidence="1" type="ORF">CEXT_524011</name>
</gene>
<evidence type="ECO:0000313" key="1">
    <source>
        <dbReference type="EMBL" id="GIX92161.1"/>
    </source>
</evidence>
<organism evidence="1 2">
    <name type="scientific">Caerostris extrusa</name>
    <name type="common">Bark spider</name>
    <name type="synonym">Caerostris bankana</name>
    <dbReference type="NCBI Taxonomy" id="172846"/>
    <lineage>
        <taxon>Eukaryota</taxon>
        <taxon>Metazoa</taxon>
        <taxon>Ecdysozoa</taxon>
        <taxon>Arthropoda</taxon>
        <taxon>Chelicerata</taxon>
        <taxon>Arachnida</taxon>
        <taxon>Araneae</taxon>
        <taxon>Araneomorphae</taxon>
        <taxon>Entelegynae</taxon>
        <taxon>Araneoidea</taxon>
        <taxon>Araneidae</taxon>
        <taxon>Caerostris</taxon>
    </lineage>
</organism>
<proteinExistence type="predicted"/>